<protein>
    <submittedName>
        <fullName evidence="2">Uncharacterized protein</fullName>
    </submittedName>
</protein>
<sequence>MKKSSTFRTGTDGLCSPLASYLDNAAASAAQRPATATHSPRPRPPHRYRRSDFWFGHRKPRSEDERREEMAEAGQPSVKRVISTHEDFQGDEKKSKTGEDLNQGTADPAVAATAARQQEMTPPSPPAVVEEVDEDEDDDDGGEDARPVATIFHADTGSSNTTQSSLSDENCSSPALAPDGGGVNLNKITKIPRNISHGSGT</sequence>
<feature type="compositionally biased region" description="Basic and acidic residues" evidence="1">
    <location>
        <begin position="61"/>
        <end position="70"/>
    </location>
</feature>
<dbReference type="EMBL" id="AGNL01017194">
    <property type="protein sequence ID" value="EJK64496.1"/>
    <property type="molecule type" value="Genomic_DNA"/>
</dbReference>
<organism evidence="2 3">
    <name type="scientific">Thalassiosira oceanica</name>
    <name type="common">Marine diatom</name>
    <dbReference type="NCBI Taxonomy" id="159749"/>
    <lineage>
        <taxon>Eukaryota</taxon>
        <taxon>Sar</taxon>
        <taxon>Stramenopiles</taxon>
        <taxon>Ochrophyta</taxon>
        <taxon>Bacillariophyta</taxon>
        <taxon>Coscinodiscophyceae</taxon>
        <taxon>Thalassiosirophycidae</taxon>
        <taxon>Thalassiosirales</taxon>
        <taxon>Thalassiosiraceae</taxon>
        <taxon>Thalassiosira</taxon>
    </lineage>
</organism>
<evidence type="ECO:0000313" key="2">
    <source>
        <dbReference type="EMBL" id="EJK64496.1"/>
    </source>
</evidence>
<accession>K0SU05</accession>
<feature type="region of interest" description="Disordered" evidence="1">
    <location>
        <begin position="26"/>
        <end position="201"/>
    </location>
</feature>
<keyword evidence="3" id="KW-1185">Reference proteome</keyword>
<feature type="compositionally biased region" description="Low complexity" evidence="1">
    <location>
        <begin position="106"/>
        <end position="115"/>
    </location>
</feature>
<feature type="compositionally biased region" description="Basic residues" evidence="1">
    <location>
        <begin position="40"/>
        <end position="49"/>
    </location>
</feature>
<evidence type="ECO:0000313" key="3">
    <source>
        <dbReference type="Proteomes" id="UP000266841"/>
    </source>
</evidence>
<reference evidence="2 3" key="1">
    <citation type="journal article" date="2012" name="Genome Biol.">
        <title>Genome and low-iron response of an oceanic diatom adapted to chronic iron limitation.</title>
        <authorList>
            <person name="Lommer M."/>
            <person name="Specht M."/>
            <person name="Roy A.S."/>
            <person name="Kraemer L."/>
            <person name="Andreson R."/>
            <person name="Gutowska M.A."/>
            <person name="Wolf J."/>
            <person name="Bergner S.V."/>
            <person name="Schilhabel M.B."/>
            <person name="Klostermeier U.C."/>
            <person name="Beiko R.G."/>
            <person name="Rosenstiel P."/>
            <person name="Hippler M."/>
            <person name="Laroche J."/>
        </authorList>
    </citation>
    <scope>NUCLEOTIDE SEQUENCE [LARGE SCALE GENOMIC DNA]</scope>
    <source>
        <strain evidence="2 3">CCMP1005</strain>
    </source>
</reference>
<proteinExistence type="predicted"/>
<dbReference type="AlphaFoldDB" id="K0SU05"/>
<feature type="compositionally biased region" description="Basic and acidic residues" evidence="1">
    <location>
        <begin position="83"/>
        <end position="99"/>
    </location>
</feature>
<feature type="compositionally biased region" description="Acidic residues" evidence="1">
    <location>
        <begin position="130"/>
        <end position="142"/>
    </location>
</feature>
<feature type="compositionally biased region" description="Polar residues" evidence="1">
    <location>
        <begin position="156"/>
        <end position="173"/>
    </location>
</feature>
<feature type="non-terminal residue" evidence="2">
    <location>
        <position position="201"/>
    </location>
</feature>
<feature type="compositionally biased region" description="Low complexity" evidence="1">
    <location>
        <begin position="26"/>
        <end position="39"/>
    </location>
</feature>
<comment type="caution">
    <text evidence="2">The sequence shown here is derived from an EMBL/GenBank/DDBJ whole genome shotgun (WGS) entry which is preliminary data.</text>
</comment>
<dbReference type="Proteomes" id="UP000266841">
    <property type="component" value="Unassembled WGS sequence"/>
</dbReference>
<name>K0SU05_THAOC</name>
<gene>
    <name evidence="2" type="ORF">THAOC_14762</name>
</gene>
<evidence type="ECO:0000256" key="1">
    <source>
        <dbReference type="SAM" id="MobiDB-lite"/>
    </source>
</evidence>